<name>A0A9P7HFI1_9HYPO</name>
<dbReference type="InterPro" id="IPR001650">
    <property type="entry name" value="Helicase_C-like"/>
</dbReference>
<dbReference type="SMART" id="SM00490">
    <property type="entry name" value="HELICc"/>
    <property type="match status" value="1"/>
</dbReference>
<dbReference type="EMBL" id="JAGPUO010000001">
    <property type="protein sequence ID" value="KAG5665478.1"/>
    <property type="molecule type" value="Genomic_DNA"/>
</dbReference>
<dbReference type="GO" id="GO:0016787">
    <property type="term" value="F:hydrolase activity"/>
    <property type="evidence" value="ECO:0007669"/>
    <property type="project" value="UniProtKB-KW"/>
</dbReference>
<dbReference type="PANTHER" id="PTHR18934:SF99">
    <property type="entry name" value="ATP-DEPENDENT RNA HELICASE DHX37-RELATED"/>
    <property type="match status" value="1"/>
</dbReference>
<keyword evidence="1" id="KW-0547">Nucleotide-binding</keyword>
<keyword evidence="2" id="KW-0378">Hydrolase</keyword>
<dbReference type="PROSITE" id="PS51194">
    <property type="entry name" value="HELICASE_CTER"/>
    <property type="match status" value="1"/>
</dbReference>
<dbReference type="Gene3D" id="1.10.10.2130">
    <property type="entry name" value="DEAH helicase family, winged-helix domain"/>
    <property type="match status" value="1"/>
</dbReference>
<evidence type="ECO:0000256" key="2">
    <source>
        <dbReference type="ARBA" id="ARBA00022801"/>
    </source>
</evidence>
<dbReference type="Proteomes" id="UP000782241">
    <property type="component" value="Unassembled WGS sequence"/>
</dbReference>
<dbReference type="GO" id="GO:0008380">
    <property type="term" value="P:RNA splicing"/>
    <property type="evidence" value="ECO:0007669"/>
    <property type="project" value="UniProtKB-KW"/>
</dbReference>
<evidence type="ECO:0000256" key="3">
    <source>
        <dbReference type="ARBA" id="ARBA00022806"/>
    </source>
</evidence>
<dbReference type="GO" id="GO:0006397">
    <property type="term" value="P:mRNA processing"/>
    <property type="evidence" value="ECO:0007669"/>
    <property type="project" value="UniProtKB-KW"/>
</dbReference>
<keyword evidence="7" id="KW-1185">Reference proteome</keyword>
<evidence type="ECO:0000259" key="5">
    <source>
        <dbReference type="PROSITE" id="PS51194"/>
    </source>
</evidence>
<dbReference type="CDD" id="cd18791">
    <property type="entry name" value="SF2_C_RHA"/>
    <property type="match status" value="1"/>
</dbReference>
<keyword evidence="4" id="KW-0067">ATP-binding</keyword>
<protein>
    <recommendedName>
        <fullName evidence="5">Helicase C-terminal domain-containing protein</fullName>
    </recommendedName>
</protein>
<dbReference type="GO" id="GO:0005681">
    <property type="term" value="C:spliceosomal complex"/>
    <property type="evidence" value="ECO:0007669"/>
    <property type="project" value="TreeGrafter"/>
</dbReference>
<sequence length="344" mass="38257">MQVTIVVGDTGSGKTIQVSQFVLFDEWEGDLRVACTQPRRVAATGLASGVAQEMDIDEAHERTTNTDLLLTLPKKLISKRKDLKIVIMSVTINLERFCQYFGTLNIFETKRQANTVNIKHVDSPPVQYDIAVVATVRYIVKNGPHGNIPVLMTSTREIERTCAELRTQLLELKVLPMYSSLPEYAQDMAISSSTSQACIVSTNVTEASLTIPGVVYVVDCGLHKEAGYNPRVGMSTLATARISRGSARQRAGRAGRTEPRECYRIYTKEFHNRGMSPNTTPAIHLSELSSEILLLKSLGFKDIPKFDWLDPPQPEPYLRAVGNLRDMGYINDHCRIAGQSSIWP</sequence>
<dbReference type="Gene3D" id="3.40.50.300">
    <property type="entry name" value="P-loop containing nucleotide triphosphate hydrolases"/>
    <property type="match status" value="3"/>
</dbReference>
<dbReference type="InterPro" id="IPR027417">
    <property type="entry name" value="P-loop_NTPase"/>
</dbReference>
<dbReference type="PANTHER" id="PTHR18934">
    <property type="entry name" value="ATP-DEPENDENT RNA HELICASE"/>
    <property type="match status" value="1"/>
</dbReference>
<dbReference type="InterPro" id="IPR042035">
    <property type="entry name" value="DEAH_win-hel_dom"/>
</dbReference>
<organism evidence="6 7">
    <name type="scientific">Fusarium avenaceum</name>
    <dbReference type="NCBI Taxonomy" id="40199"/>
    <lineage>
        <taxon>Eukaryota</taxon>
        <taxon>Fungi</taxon>
        <taxon>Dikarya</taxon>
        <taxon>Ascomycota</taxon>
        <taxon>Pezizomycotina</taxon>
        <taxon>Sordariomycetes</taxon>
        <taxon>Hypocreomycetidae</taxon>
        <taxon>Hypocreales</taxon>
        <taxon>Nectriaceae</taxon>
        <taxon>Fusarium</taxon>
        <taxon>Fusarium tricinctum species complex</taxon>
    </lineage>
</organism>
<evidence type="ECO:0000313" key="6">
    <source>
        <dbReference type="EMBL" id="KAG5665478.1"/>
    </source>
</evidence>
<dbReference type="SUPFAM" id="SSF52540">
    <property type="entry name" value="P-loop containing nucleoside triphosphate hydrolases"/>
    <property type="match status" value="1"/>
</dbReference>
<dbReference type="CDD" id="cd17917">
    <property type="entry name" value="DEXHc_RHA-like"/>
    <property type="match status" value="1"/>
</dbReference>
<evidence type="ECO:0000313" key="7">
    <source>
        <dbReference type="Proteomes" id="UP000782241"/>
    </source>
</evidence>
<accession>A0A9P7HFI1</accession>
<proteinExistence type="predicted"/>
<dbReference type="Pfam" id="PF00271">
    <property type="entry name" value="Helicase_C"/>
    <property type="match status" value="1"/>
</dbReference>
<dbReference type="GO" id="GO:0003723">
    <property type="term" value="F:RNA binding"/>
    <property type="evidence" value="ECO:0007669"/>
    <property type="project" value="TreeGrafter"/>
</dbReference>
<comment type="caution">
    <text evidence="6">The sequence shown here is derived from an EMBL/GenBank/DDBJ whole genome shotgun (WGS) entry which is preliminary data.</text>
</comment>
<keyword evidence="3" id="KW-0347">Helicase</keyword>
<feature type="domain" description="Helicase C-terminal" evidence="5">
    <location>
        <begin position="135"/>
        <end position="299"/>
    </location>
</feature>
<evidence type="ECO:0000256" key="1">
    <source>
        <dbReference type="ARBA" id="ARBA00022741"/>
    </source>
</evidence>
<dbReference type="GO" id="GO:0003724">
    <property type="term" value="F:RNA helicase activity"/>
    <property type="evidence" value="ECO:0007669"/>
    <property type="project" value="UniProtKB-EC"/>
</dbReference>
<evidence type="ECO:0000256" key="4">
    <source>
        <dbReference type="ARBA" id="ARBA00022840"/>
    </source>
</evidence>
<reference evidence="6" key="1">
    <citation type="submission" date="2021-04" db="EMBL/GenBank/DDBJ databases">
        <title>Draft genome of Fusarium avenaceum strain F156N33, isolated from an atmospheric sample in Virginia.</title>
        <authorList>
            <person name="Yang S."/>
            <person name="Vinatzer B.A."/>
            <person name="Coleman J."/>
        </authorList>
    </citation>
    <scope>NUCLEOTIDE SEQUENCE</scope>
    <source>
        <strain evidence="6">F156N33</strain>
    </source>
</reference>
<dbReference type="AlphaFoldDB" id="A0A9P7HFI1"/>
<gene>
    <name evidence="6" type="ORF">KAF25_009603</name>
</gene>